<dbReference type="PANTHER" id="PTHR24322:SF736">
    <property type="entry name" value="RETINOL DEHYDROGENASE 10"/>
    <property type="match status" value="1"/>
</dbReference>
<sequence>MARKRPADLDRKLVAITGAARGIGLATARSFLAAGAVVAIADVDGELAERVAAEIGAHAFTVDVADVVSFGTFLDQVETKLGPIDVLVNNAGIMPIGPLPDEPEQVTQRIVSINLLGALHGTKLAMARMLPRGSGHIINVASAVGRFAAPNSATYSATKFGVVGLTQAVRGELRGTGIEASVILPAATNTDLVSGLTEAGKVVEPEDVAAAIVGVVRKPRFETWVPRSDQRSFKLMQLLPYRVFEAAAYRAPATGIFLSQDSLARAAYEDRARG</sequence>
<reference evidence="4 5" key="1">
    <citation type="submission" date="2020-07" db="EMBL/GenBank/DDBJ databases">
        <title>Sequencing the genomes of 1000 actinobacteria strains.</title>
        <authorList>
            <person name="Klenk H.-P."/>
        </authorList>
    </citation>
    <scope>NUCLEOTIDE SEQUENCE [LARGE SCALE GENOMIC DNA]</scope>
    <source>
        <strain evidence="4 5">DSM 21349</strain>
    </source>
</reference>
<dbReference type="CDD" id="cd05233">
    <property type="entry name" value="SDR_c"/>
    <property type="match status" value="1"/>
</dbReference>
<dbReference type="InterPro" id="IPR020904">
    <property type="entry name" value="Sc_DH/Rdtase_CS"/>
</dbReference>
<dbReference type="InterPro" id="IPR036291">
    <property type="entry name" value="NAD(P)-bd_dom_sf"/>
</dbReference>
<evidence type="ECO:0000256" key="1">
    <source>
        <dbReference type="ARBA" id="ARBA00006484"/>
    </source>
</evidence>
<dbReference type="PANTHER" id="PTHR24322">
    <property type="entry name" value="PKSB"/>
    <property type="match status" value="1"/>
</dbReference>
<dbReference type="NCBIfam" id="NF005878">
    <property type="entry name" value="PRK07825.1"/>
    <property type="match status" value="1"/>
</dbReference>
<proteinExistence type="inferred from homology"/>
<dbReference type="Proteomes" id="UP000580910">
    <property type="component" value="Unassembled WGS sequence"/>
</dbReference>
<gene>
    <name evidence="4" type="ORF">FB382_003200</name>
</gene>
<dbReference type="SUPFAM" id="SSF51735">
    <property type="entry name" value="NAD(P)-binding Rossmann-fold domains"/>
    <property type="match status" value="1"/>
</dbReference>
<dbReference type="InterPro" id="IPR002347">
    <property type="entry name" value="SDR_fam"/>
</dbReference>
<keyword evidence="2" id="KW-0560">Oxidoreductase</keyword>
<name>A0A7W3J2D7_9ACTN</name>
<comment type="caution">
    <text evidence="4">The sequence shown here is derived from an EMBL/GenBank/DDBJ whole genome shotgun (WGS) entry which is preliminary data.</text>
</comment>
<dbReference type="PRINTS" id="PR00080">
    <property type="entry name" value="SDRFAMILY"/>
</dbReference>
<evidence type="ECO:0000313" key="4">
    <source>
        <dbReference type="EMBL" id="MBA8804909.1"/>
    </source>
</evidence>
<protein>
    <submittedName>
        <fullName evidence="4">NAD(P)-dependent dehydrogenase (Short-subunit alcohol dehydrogenase family)</fullName>
    </submittedName>
</protein>
<keyword evidence="5" id="KW-1185">Reference proteome</keyword>
<dbReference type="Pfam" id="PF00106">
    <property type="entry name" value="adh_short"/>
    <property type="match status" value="1"/>
</dbReference>
<evidence type="ECO:0000256" key="2">
    <source>
        <dbReference type="ARBA" id="ARBA00023002"/>
    </source>
</evidence>
<evidence type="ECO:0000313" key="5">
    <source>
        <dbReference type="Proteomes" id="UP000580910"/>
    </source>
</evidence>
<dbReference type="Gene3D" id="3.40.50.720">
    <property type="entry name" value="NAD(P)-binding Rossmann-like Domain"/>
    <property type="match status" value="1"/>
</dbReference>
<dbReference type="PRINTS" id="PR00081">
    <property type="entry name" value="GDHRDH"/>
</dbReference>
<dbReference type="GO" id="GO:0016616">
    <property type="term" value="F:oxidoreductase activity, acting on the CH-OH group of donors, NAD or NADP as acceptor"/>
    <property type="evidence" value="ECO:0007669"/>
    <property type="project" value="TreeGrafter"/>
</dbReference>
<dbReference type="EMBL" id="JACGXA010000001">
    <property type="protein sequence ID" value="MBA8804909.1"/>
    <property type="molecule type" value="Genomic_DNA"/>
</dbReference>
<organism evidence="4 5">
    <name type="scientific">Nocardioides ginsengisegetis</name>
    <dbReference type="NCBI Taxonomy" id="661491"/>
    <lineage>
        <taxon>Bacteria</taxon>
        <taxon>Bacillati</taxon>
        <taxon>Actinomycetota</taxon>
        <taxon>Actinomycetes</taxon>
        <taxon>Propionibacteriales</taxon>
        <taxon>Nocardioidaceae</taxon>
        <taxon>Nocardioides</taxon>
    </lineage>
</organism>
<accession>A0A7W3J2D7</accession>
<dbReference type="AlphaFoldDB" id="A0A7W3J2D7"/>
<comment type="similarity">
    <text evidence="1 3">Belongs to the short-chain dehydrogenases/reductases (SDR) family.</text>
</comment>
<dbReference type="PROSITE" id="PS00061">
    <property type="entry name" value="ADH_SHORT"/>
    <property type="match status" value="1"/>
</dbReference>
<dbReference type="RefSeq" id="WP_343055637.1">
    <property type="nucleotide sequence ID" value="NZ_JACGXA010000001.1"/>
</dbReference>
<evidence type="ECO:0000256" key="3">
    <source>
        <dbReference type="RuleBase" id="RU000363"/>
    </source>
</evidence>